<gene>
    <name evidence="1" type="ORF">E4U60_004573</name>
</gene>
<comment type="caution">
    <text evidence="1">The sequence shown here is derived from an EMBL/GenBank/DDBJ whole genome shotgun (WGS) entry which is preliminary data.</text>
</comment>
<dbReference type="EMBL" id="SRPO01000380">
    <property type="protein sequence ID" value="KAG5933290.1"/>
    <property type="molecule type" value="Genomic_DNA"/>
</dbReference>
<keyword evidence="2" id="KW-1185">Reference proteome</keyword>
<sequence length="171" mass="19428">MEVRCSRLLRGRLRASSPVPPAVEYVSLNSLWGSADVHSKVRIPVDLITGPWYEEKKRRLFWLVRAGVHLMNPETESSWEVRLAGLDAAVITSEKPDPLVLKCLITPMIWIGLPPDAAHNRIVKMCRRIARGVDTQDMIQMLRLLVKELHGDQKFMSGYGYGDEDEDADFD</sequence>
<organism evidence="1 2">
    <name type="scientific">Claviceps pazoutovae</name>
    <dbReference type="NCBI Taxonomy" id="1649127"/>
    <lineage>
        <taxon>Eukaryota</taxon>
        <taxon>Fungi</taxon>
        <taxon>Dikarya</taxon>
        <taxon>Ascomycota</taxon>
        <taxon>Pezizomycotina</taxon>
        <taxon>Sordariomycetes</taxon>
        <taxon>Hypocreomycetidae</taxon>
        <taxon>Hypocreales</taxon>
        <taxon>Clavicipitaceae</taxon>
        <taxon>Claviceps</taxon>
    </lineage>
</organism>
<proteinExistence type="predicted"/>
<name>A0A9P7M8J0_9HYPO</name>
<protein>
    <submittedName>
        <fullName evidence="1">Uncharacterized protein</fullName>
    </submittedName>
</protein>
<accession>A0A9P7M8J0</accession>
<evidence type="ECO:0000313" key="2">
    <source>
        <dbReference type="Proteomes" id="UP000706124"/>
    </source>
</evidence>
<dbReference type="AlphaFoldDB" id="A0A9P7M8J0"/>
<dbReference type="Proteomes" id="UP000706124">
    <property type="component" value="Unassembled WGS sequence"/>
</dbReference>
<reference evidence="1 2" key="1">
    <citation type="journal article" date="2020" name="bioRxiv">
        <title>Whole genome comparisons of ergot fungi reveals the divergence and evolution of species within the genus Claviceps are the result of varying mechanisms driving genome evolution and host range expansion.</title>
        <authorList>
            <person name="Wyka S.A."/>
            <person name="Mondo S.J."/>
            <person name="Liu M."/>
            <person name="Dettman J."/>
            <person name="Nalam V."/>
            <person name="Broders K.D."/>
        </authorList>
    </citation>
    <scope>NUCLEOTIDE SEQUENCE [LARGE SCALE GENOMIC DNA]</scope>
    <source>
        <strain evidence="1 2">CCC 1485</strain>
    </source>
</reference>
<evidence type="ECO:0000313" key="1">
    <source>
        <dbReference type="EMBL" id="KAG5933290.1"/>
    </source>
</evidence>
<dbReference type="OrthoDB" id="4167490at2759"/>